<comment type="catalytic activity">
    <reaction evidence="1">
        <text>Thiol-dependent hydrolysis of ester, thioester, amide, peptide and isopeptide bonds formed by the C-terminal Gly of ubiquitin (a 76-residue protein attached to proteins as an intracellular targeting signal).</text>
        <dbReference type="EC" id="3.4.19.12"/>
    </reaction>
</comment>
<dbReference type="PANTHER" id="PTHR21646:SF95">
    <property type="entry name" value="UBIQUITIN CARBOXYL-TERMINAL HYDROLASE 4-RELATED"/>
    <property type="match status" value="1"/>
</dbReference>
<keyword evidence="6" id="KW-0378">Hydrolase</keyword>
<comment type="similarity">
    <text evidence="2">Belongs to the peptidase C19 family.</text>
</comment>
<keyword evidence="7" id="KW-0788">Thiol protease</keyword>
<organism evidence="9 10">
    <name type="scientific">[Candida] subhashii</name>
    <dbReference type="NCBI Taxonomy" id="561895"/>
    <lineage>
        <taxon>Eukaryota</taxon>
        <taxon>Fungi</taxon>
        <taxon>Dikarya</taxon>
        <taxon>Ascomycota</taxon>
        <taxon>Saccharomycotina</taxon>
        <taxon>Pichiomycetes</taxon>
        <taxon>Debaryomycetaceae</taxon>
        <taxon>Spathaspora</taxon>
    </lineage>
</organism>
<name>A0A8J5QKL6_9ASCO</name>
<dbReference type="CDD" id="cd02674">
    <property type="entry name" value="Peptidase_C19R"/>
    <property type="match status" value="1"/>
</dbReference>
<evidence type="ECO:0000256" key="2">
    <source>
        <dbReference type="ARBA" id="ARBA00009085"/>
    </source>
</evidence>
<proteinExistence type="inferred from homology"/>
<feature type="domain" description="USP" evidence="8">
    <location>
        <begin position="1"/>
        <end position="385"/>
    </location>
</feature>
<keyword evidence="10" id="KW-1185">Reference proteome</keyword>
<dbReference type="EMBL" id="JAGSYN010000183">
    <property type="protein sequence ID" value="KAG7662183.1"/>
    <property type="molecule type" value="Genomic_DNA"/>
</dbReference>
<dbReference type="InterPro" id="IPR018200">
    <property type="entry name" value="USP_CS"/>
</dbReference>
<keyword evidence="4" id="KW-0645">Protease</keyword>
<evidence type="ECO:0000259" key="8">
    <source>
        <dbReference type="PROSITE" id="PS50235"/>
    </source>
</evidence>
<dbReference type="PROSITE" id="PS50235">
    <property type="entry name" value="USP_3"/>
    <property type="match status" value="1"/>
</dbReference>
<gene>
    <name evidence="9" type="ORF">J8A68_004311</name>
</gene>
<dbReference type="Pfam" id="PF00443">
    <property type="entry name" value="UCH"/>
    <property type="match status" value="1"/>
</dbReference>
<dbReference type="InterPro" id="IPR028889">
    <property type="entry name" value="USP"/>
</dbReference>
<dbReference type="InterPro" id="IPR001394">
    <property type="entry name" value="Peptidase_C19_UCH"/>
</dbReference>
<comment type="caution">
    <text evidence="9">The sequence shown here is derived from an EMBL/GenBank/DDBJ whole genome shotgun (WGS) entry which is preliminary data.</text>
</comment>
<evidence type="ECO:0000256" key="4">
    <source>
        <dbReference type="ARBA" id="ARBA00022670"/>
    </source>
</evidence>
<dbReference type="InterPro" id="IPR050185">
    <property type="entry name" value="Ub_carboxyl-term_hydrolase"/>
</dbReference>
<accession>A0A8J5QKL6</accession>
<dbReference type="GO" id="GO:0004843">
    <property type="term" value="F:cysteine-type deubiquitinase activity"/>
    <property type="evidence" value="ECO:0007669"/>
    <property type="project" value="UniProtKB-EC"/>
</dbReference>
<evidence type="ECO:0000313" key="9">
    <source>
        <dbReference type="EMBL" id="KAG7662183.1"/>
    </source>
</evidence>
<evidence type="ECO:0000256" key="7">
    <source>
        <dbReference type="ARBA" id="ARBA00022807"/>
    </source>
</evidence>
<evidence type="ECO:0000256" key="5">
    <source>
        <dbReference type="ARBA" id="ARBA00022786"/>
    </source>
</evidence>
<dbReference type="RefSeq" id="XP_049262416.1">
    <property type="nucleotide sequence ID" value="XM_049408257.1"/>
</dbReference>
<dbReference type="GO" id="GO:0016579">
    <property type="term" value="P:protein deubiquitination"/>
    <property type="evidence" value="ECO:0007669"/>
    <property type="project" value="InterPro"/>
</dbReference>
<reference evidence="9 10" key="1">
    <citation type="journal article" date="2021" name="DNA Res.">
        <title>Genome analysis of Candida subhashii reveals its hybrid nature and dual mitochondrial genome conformations.</title>
        <authorList>
            <person name="Mixao V."/>
            <person name="Hegedusova E."/>
            <person name="Saus E."/>
            <person name="Pryszcz L.P."/>
            <person name="Cillingova A."/>
            <person name="Nosek J."/>
            <person name="Gabaldon T."/>
        </authorList>
    </citation>
    <scope>NUCLEOTIDE SEQUENCE [LARGE SCALE GENOMIC DNA]</scope>
    <source>
        <strain evidence="9 10">CBS 10753</strain>
    </source>
</reference>
<evidence type="ECO:0000256" key="1">
    <source>
        <dbReference type="ARBA" id="ARBA00000707"/>
    </source>
</evidence>
<evidence type="ECO:0000256" key="6">
    <source>
        <dbReference type="ARBA" id="ARBA00022801"/>
    </source>
</evidence>
<dbReference type="GO" id="GO:0006508">
    <property type="term" value="P:proteolysis"/>
    <property type="evidence" value="ECO:0007669"/>
    <property type="project" value="UniProtKB-KW"/>
</dbReference>
<dbReference type="PANTHER" id="PTHR21646">
    <property type="entry name" value="UBIQUITIN CARBOXYL-TERMINAL HYDROLASE"/>
    <property type="match status" value="1"/>
</dbReference>
<dbReference type="OrthoDB" id="292964at2759"/>
<keyword evidence="5" id="KW-0833">Ubl conjugation pathway</keyword>
<dbReference type="PROSITE" id="PS00973">
    <property type="entry name" value="USP_2"/>
    <property type="match status" value="1"/>
</dbReference>
<dbReference type="Proteomes" id="UP000694255">
    <property type="component" value="Unassembled WGS sequence"/>
</dbReference>
<protein>
    <recommendedName>
        <fullName evidence="3">ubiquitinyl hydrolase 1</fullName>
        <ecNumber evidence="3">3.4.19.12</ecNumber>
    </recommendedName>
</protein>
<evidence type="ECO:0000256" key="3">
    <source>
        <dbReference type="ARBA" id="ARBA00012759"/>
    </source>
</evidence>
<sequence>MNCILQCIAATPQLTTFFFPSINSDNGSFSITNSPYKQHININNKLGTKGLFTTSFVELLLNMFNNNEKVLNPCNFKQIMGSLSPSKQFATSDQQDCIEFLTFLLDSIHEDLNQMSYKDAQEKKLITELTPEQEKNREILPIRLASTIEWERYLKLHFSIIVDYFQGQYLSQLKCLECQSTSTTYNSFSILSLPIPEKLNKTVNVSLQDCLEEFLTLELLDDNNKWHCPNCKRFTRSTKKISITRLPQVLIINFKRFKYDGNGRFNKLETFVTYPVTKELDLTPYWPDLGTSISSNNPMTIEQEKQVLATLPVRNQIPPFKYKLFGVVNHFGNLTTGHYTSYVLKQSDKSKTRGWCYFDDAKITLNCSVDKVMNRNAYCLFFQRI</sequence>
<dbReference type="AlphaFoldDB" id="A0A8J5QKL6"/>
<evidence type="ECO:0000313" key="10">
    <source>
        <dbReference type="Proteomes" id="UP000694255"/>
    </source>
</evidence>
<dbReference type="EC" id="3.4.19.12" evidence="3"/>
<dbReference type="GeneID" id="73471111"/>